<dbReference type="GO" id="GO:0071933">
    <property type="term" value="F:Arp2/3 complex binding"/>
    <property type="evidence" value="ECO:0007669"/>
    <property type="project" value="TreeGrafter"/>
</dbReference>
<dbReference type="CDD" id="cd11849">
    <property type="entry name" value="SH3_SPIN90"/>
    <property type="match status" value="1"/>
</dbReference>
<dbReference type="Pfam" id="PF09431">
    <property type="entry name" value="SPIN90_LRD"/>
    <property type="match status" value="1"/>
</dbReference>
<dbReference type="Gene3D" id="2.30.30.40">
    <property type="entry name" value="SH3 Domains"/>
    <property type="match status" value="1"/>
</dbReference>
<keyword evidence="5" id="KW-1185">Reference proteome</keyword>
<dbReference type="OrthoDB" id="445362at2759"/>
<dbReference type="InterPro" id="IPR036028">
    <property type="entry name" value="SH3-like_dom_sf"/>
</dbReference>
<accession>A0A4Z2DMY5</accession>
<dbReference type="Proteomes" id="UP000311919">
    <property type="component" value="Unassembled WGS sequence"/>
</dbReference>
<dbReference type="GO" id="GO:0006897">
    <property type="term" value="P:endocytosis"/>
    <property type="evidence" value="ECO:0007669"/>
    <property type="project" value="TreeGrafter"/>
</dbReference>
<dbReference type="PROSITE" id="PS50002">
    <property type="entry name" value="SH3"/>
    <property type="match status" value="1"/>
</dbReference>
<dbReference type="AlphaFoldDB" id="A0A4Z2DMY5"/>
<evidence type="ECO:0000313" key="5">
    <source>
        <dbReference type="Proteomes" id="UP000311919"/>
    </source>
</evidence>
<reference evidence="4 5" key="1">
    <citation type="submission" date="2019-03" db="EMBL/GenBank/DDBJ databases">
        <title>An improved genome assembly of the fluke Schistosoma japonicum.</title>
        <authorList>
            <person name="Hu W."/>
            <person name="Luo F."/>
            <person name="Yin M."/>
            <person name="Mo X."/>
            <person name="Sun C."/>
            <person name="Wu Q."/>
            <person name="Zhu B."/>
            <person name="Xiang M."/>
            <person name="Wang J."/>
            <person name="Wang Y."/>
            <person name="Zhang T."/>
            <person name="Xu B."/>
            <person name="Zheng H."/>
            <person name="Feng Z."/>
        </authorList>
    </citation>
    <scope>NUCLEOTIDE SEQUENCE [LARGE SCALE GENOMIC DNA]</scope>
    <source>
        <strain evidence="4">HuSjv2</strain>
        <tissue evidence="4">Worms</tissue>
    </source>
</reference>
<proteinExistence type="predicted"/>
<feature type="domain" description="SH3" evidence="3">
    <location>
        <begin position="1"/>
        <end position="57"/>
    </location>
</feature>
<name>A0A4Z2DMY5_SCHJA</name>
<keyword evidence="1 2" id="KW-0728">SH3 domain</keyword>
<evidence type="ECO:0000256" key="2">
    <source>
        <dbReference type="PROSITE-ProRule" id="PRU00192"/>
    </source>
</evidence>
<dbReference type="InterPro" id="IPR035514">
    <property type="entry name" value="SPIN90_SH3"/>
</dbReference>
<organism evidence="4 5">
    <name type="scientific">Schistosoma japonicum</name>
    <name type="common">Blood fluke</name>
    <dbReference type="NCBI Taxonomy" id="6182"/>
    <lineage>
        <taxon>Eukaryota</taxon>
        <taxon>Metazoa</taxon>
        <taxon>Spiralia</taxon>
        <taxon>Lophotrochozoa</taxon>
        <taxon>Platyhelminthes</taxon>
        <taxon>Trematoda</taxon>
        <taxon>Digenea</taxon>
        <taxon>Strigeidida</taxon>
        <taxon>Schistosomatoidea</taxon>
        <taxon>Schistosomatidae</taxon>
        <taxon>Schistosoma</taxon>
    </lineage>
</organism>
<dbReference type="SUPFAM" id="SSF50044">
    <property type="entry name" value="SH3-domain"/>
    <property type="match status" value="1"/>
</dbReference>
<dbReference type="EMBL" id="SKCS01000086">
    <property type="protein sequence ID" value="TNN17809.1"/>
    <property type="molecule type" value="Genomic_DNA"/>
</dbReference>
<evidence type="ECO:0000259" key="3">
    <source>
        <dbReference type="PROSITE" id="PS50002"/>
    </source>
</evidence>
<gene>
    <name evidence="4" type="ORF">EWB00_010802</name>
</gene>
<sequence length="691" mass="79098">MLQAVYPYEGPFPGTLKFSRDEIFLDIREENEYWRLVSKIDGTLGCVPTNFVKRCEVICGVFLKVNCKTKDDGLIQQYARKALISLTASSEKEIQGKDDLVKLLLEIARKKPDENKILCEEFSNLKMSVREKSEPTRDTALTLKAENTTPTLKAIDLPKNFESRLVDTIRLGTNCSYSNCRAVFFAVIDLLSTIPEMKQSFQVYNMSSDTARTEKDYSQSPDWYLLKIKLGYFESRQNNDQECNWSLHDNKHDILERLNELITLLERADPKLVTCYLHFAKFQPVLSLIGLYQRETINQIRSRLLRSIGICCSLDSDCIRICLGSILPIEIVRELRFSSRRDFSHLALRLRFLSILVAQSESLPVDLYASFDQDLFTHLIDLCDTTKEEQSLIDVENQTPDNQILVADEFDQYEQNSQYYMLSYSVAVFLLACNWHFTSVYRLSTPESNLVDSKSPLLKALLAKPIASRLFLETIIQTFNRHLDPTFMITFLPDNKHYDPVNDLTQWASFARFDSNWTDSSKKNLEDFLKNFEANSHSHRNIHNDLEYIQSLWIRNINQSVGSSSKPTLPVHANIITPPDSVVKFLCDLFSFSDTAALIYHNDLDVIIEVINRKMRDEGSNSELLPHLLLLLDLICINSNIVDKGSSKIHDTEELLSSISQTSSLSLRCKTLATASQNQIKSIIGSLSEKS</sequence>
<dbReference type="STRING" id="6182.A0A4Z2DMY5"/>
<dbReference type="InterPro" id="IPR018556">
    <property type="entry name" value="SPIN90/Ldb17_LRD"/>
</dbReference>
<protein>
    <submittedName>
        <fullName evidence="4">NCK-interacting protein with SH3 domain isoform 1</fullName>
    </submittedName>
</protein>
<dbReference type="InterPro" id="IPR030125">
    <property type="entry name" value="SPIN90/Ldb17"/>
</dbReference>
<evidence type="ECO:0000256" key="1">
    <source>
        <dbReference type="ARBA" id="ARBA00022443"/>
    </source>
</evidence>
<evidence type="ECO:0000313" key="4">
    <source>
        <dbReference type="EMBL" id="TNN17809.1"/>
    </source>
</evidence>
<dbReference type="InterPro" id="IPR001452">
    <property type="entry name" value="SH3_domain"/>
</dbReference>
<dbReference type="SMART" id="SM00326">
    <property type="entry name" value="SH3"/>
    <property type="match status" value="1"/>
</dbReference>
<comment type="caution">
    <text evidence="4">The sequence shown here is derived from an EMBL/GenBank/DDBJ whole genome shotgun (WGS) entry which is preliminary data.</text>
</comment>
<dbReference type="PANTHER" id="PTHR13357">
    <property type="entry name" value="SH3 ADAPTER PROTEIN SPIN90 NCK INTERACTING PROTEIN WITH SH3 DOMAIN"/>
    <property type="match status" value="1"/>
</dbReference>
<dbReference type="PANTHER" id="PTHR13357:SF1">
    <property type="entry name" value="NCK-INTERACTING PROTEIN WITH SH3 DOMAIN"/>
    <property type="match status" value="1"/>
</dbReference>